<dbReference type="OrthoDB" id="3213974at2759"/>
<keyword evidence="3" id="KW-1185">Reference proteome</keyword>
<evidence type="ECO:0000313" key="3">
    <source>
        <dbReference type="Proteomes" id="UP000807769"/>
    </source>
</evidence>
<organism evidence="2 3">
    <name type="scientific">Suillus subaureus</name>
    <dbReference type="NCBI Taxonomy" id="48587"/>
    <lineage>
        <taxon>Eukaryota</taxon>
        <taxon>Fungi</taxon>
        <taxon>Dikarya</taxon>
        <taxon>Basidiomycota</taxon>
        <taxon>Agaricomycotina</taxon>
        <taxon>Agaricomycetes</taxon>
        <taxon>Agaricomycetidae</taxon>
        <taxon>Boletales</taxon>
        <taxon>Suillineae</taxon>
        <taxon>Suillaceae</taxon>
        <taxon>Suillus</taxon>
    </lineage>
</organism>
<protein>
    <submittedName>
        <fullName evidence="2">Uncharacterized protein</fullName>
    </submittedName>
</protein>
<gene>
    <name evidence="2" type="ORF">BJ212DRAFT_1582920</name>
</gene>
<reference evidence="2" key="1">
    <citation type="journal article" date="2020" name="New Phytol.">
        <title>Comparative genomics reveals dynamic genome evolution in host specialist ectomycorrhizal fungi.</title>
        <authorList>
            <person name="Lofgren L.A."/>
            <person name="Nguyen N.H."/>
            <person name="Vilgalys R."/>
            <person name="Ruytinx J."/>
            <person name="Liao H.L."/>
            <person name="Branco S."/>
            <person name="Kuo A."/>
            <person name="LaButti K."/>
            <person name="Lipzen A."/>
            <person name="Andreopoulos W."/>
            <person name="Pangilinan J."/>
            <person name="Riley R."/>
            <person name="Hundley H."/>
            <person name="Na H."/>
            <person name="Barry K."/>
            <person name="Grigoriev I.V."/>
            <person name="Stajich J.E."/>
            <person name="Kennedy P.G."/>
        </authorList>
    </citation>
    <scope>NUCLEOTIDE SEQUENCE</scope>
    <source>
        <strain evidence="2">MN1</strain>
    </source>
</reference>
<proteinExistence type="predicted"/>
<dbReference type="GeneID" id="64636338"/>
<name>A0A9P7DI28_9AGAM</name>
<comment type="caution">
    <text evidence="2">The sequence shown here is derived from an EMBL/GenBank/DDBJ whole genome shotgun (WGS) entry which is preliminary data.</text>
</comment>
<evidence type="ECO:0000313" key="2">
    <source>
        <dbReference type="EMBL" id="KAG1793760.1"/>
    </source>
</evidence>
<feature type="region of interest" description="Disordered" evidence="1">
    <location>
        <begin position="99"/>
        <end position="118"/>
    </location>
</feature>
<accession>A0A9P7DI28</accession>
<dbReference type="RefSeq" id="XP_041185025.1">
    <property type="nucleotide sequence ID" value="XM_041342322.1"/>
</dbReference>
<dbReference type="Proteomes" id="UP000807769">
    <property type="component" value="Unassembled WGS sequence"/>
</dbReference>
<dbReference type="AlphaFoldDB" id="A0A9P7DI28"/>
<sequence>MPPPPEARTVDMDTDSEDEFDDGTDWLDGPAALSQFKAVEKYSFVLAASSGIYLRAPYLRELPTRLDPLGAAPVTRMNTTRDTGQSWRSDTEYKRKVTVEVDSSSTLQGKGSGIEHDD</sequence>
<dbReference type="EMBL" id="JABBWG010000424">
    <property type="protein sequence ID" value="KAG1793760.1"/>
    <property type="molecule type" value="Genomic_DNA"/>
</dbReference>
<evidence type="ECO:0000256" key="1">
    <source>
        <dbReference type="SAM" id="MobiDB-lite"/>
    </source>
</evidence>